<evidence type="ECO:0000313" key="2">
    <source>
        <dbReference type="Proteomes" id="UP000747399"/>
    </source>
</evidence>
<dbReference type="AlphaFoldDB" id="A0A8J4BRW1"/>
<reference evidence="1" key="1">
    <citation type="journal article" date="2021" name="Proc. Natl. Acad. Sci. U.S.A.">
        <title>Three genomes in the algal genus Volvox reveal the fate of a haploid sex-determining region after a transition to homothallism.</title>
        <authorList>
            <person name="Yamamoto K."/>
            <person name="Hamaji T."/>
            <person name="Kawai-Toyooka H."/>
            <person name="Matsuzaki R."/>
            <person name="Takahashi F."/>
            <person name="Nishimura Y."/>
            <person name="Kawachi M."/>
            <person name="Noguchi H."/>
            <person name="Minakuchi Y."/>
            <person name="Umen J.G."/>
            <person name="Toyoda A."/>
            <person name="Nozaki H."/>
        </authorList>
    </citation>
    <scope>NUCLEOTIDE SEQUENCE</scope>
    <source>
        <strain evidence="1">NIES-3780</strain>
    </source>
</reference>
<sequence length="106" mass="11101">MGGDGSGLAPQPHSPGWESSIIIVLSPANTISTISSFPYMVNKIQMCVCVSTTPPCISTFRLSGGAKIPPPSNFLPYTIRLSVCLSISPTICAPYGESSSRRPTVA</sequence>
<evidence type="ECO:0000313" key="1">
    <source>
        <dbReference type="EMBL" id="GIL67306.1"/>
    </source>
</evidence>
<name>A0A8J4BRW1_9CHLO</name>
<dbReference type="Proteomes" id="UP000747399">
    <property type="component" value="Unassembled WGS sequence"/>
</dbReference>
<dbReference type="EMBL" id="BNCO01000096">
    <property type="protein sequence ID" value="GIL67306.1"/>
    <property type="molecule type" value="Genomic_DNA"/>
</dbReference>
<keyword evidence="2" id="KW-1185">Reference proteome</keyword>
<comment type="caution">
    <text evidence="1">The sequence shown here is derived from an EMBL/GenBank/DDBJ whole genome shotgun (WGS) entry which is preliminary data.</text>
</comment>
<organism evidence="1 2">
    <name type="scientific">Volvox africanus</name>
    <dbReference type="NCBI Taxonomy" id="51714"/>
    <lineage>
        <taxon>Eukaryota</taxon>
        <taxon>Viridiplantae</taxon>
        <taxon>Chlorophyta</taxon>
        <taxon>core chlorophytes</taxon>
        <taxon>Chlorophyceae</taxon>
        <taxon>CS clade</taxon>
        <taxon>Chlamydomonadales</taxon>
        <taxon>Volvocaceae</taxon>
        <taxon>Volvox</taxon>
    </lineage>
</organism>
<proteinExistence type="predicted"/>
<protein>
    <submittedName>
        <fullName evidence="1">Uncharacterized protein</fullName>
    </submittedName>
</protein>
<accession>A0A8J4BRW1</accession>
<gene>
    <name evidence="1" type="ORF">Vafri_20718</name>
</gene>